<dbReference type="OrthoDB" id="580874at2"/>
<reference evidence="1 2" key="1">
    <citation type="submission" date="2012-09" db="EMBL/GenBank/DDBJ databases">
        <title>Draft Genome Sequences of 6 Strains from Genus Thauera.</title>
        <authorList>
            <person name="Liu B."/>
            <person name="Shapleigh J.P."/>
            <person name="Frostegard A.H."/>
        </authorList>
    </citation>
    <scope>NUCLEOTIDE SEQUENCE [LARGE SCALE GENOMIC DNA]</scope>
    <source>
        <strain evidence="1 2">B4P</strain>
    </source>
</reference>
<protein>
    <submittedName>
        <fullName evidence="1">DnaK-like protein</fullName>
    </submittedName>
</protein>
<organism evidence="1 2">
    <name type="scientific">Thauera phenylacetica B4P</name>
    <dbReference type="NCBI Taxonomy" id="1234382"/>
    <lineage>
        <taxon>Bacteria</taxon>
        <taxon>Pseudomonadati</taxon>
        <taxon>Pseudomonadota</taxon>
        <taxon>Betaproteobacteria</taxon>
        <taxon>Rhodocyclales</taxon>
        <taxon>Zoogloeaceae</taxon>
        <taxon>Thauera</taxon>
    </lineage>
</organism>
<dbReference type="AlphaFoldDB" id="N6ZRZ1"/>
<evidence type="ECO:0000313" key="1">
    <source>
        <dbReference type="EMBL" id="ENO97098.1"/>
    </source>
</evidence>
<dbReference type="EMBL" id="AMXF01000064">
    <property type="protein sequence ID" value="ENO97098.1"/>
    <property type="molecule type" value="Genomic_DNA"/>
</dbReference>
<dbReference type="RefSeq" id="WP_004362367.1">
    <property type="nucleotide sequence ID" value="NZ_AMXF01000064.1"/>
</dbReference>
<keyword evidence="2" id="KW-1185">Reference proteome</keyword>
<comment type="caution">
    <text evidence="1">The sequence shown here is derived from an EMBL/GenBank/DDBJ whole genome shotgun (WGS) entry which is preliminary data.</text>
</comment>
<dbReference type="Proteomes" id="UP000013047">
    <property type="component" value="Unassembled WGS sequence"/>
</dbReference>
<dbReference type="InterPro" id="IPR021030">
    <property type="entry name" value="DUF3731"/>
</dbReference>
<name>N6ZRZ1_9RHOO</name>
<evidence type="ECO:0000313" key="2">
    <source>
        <dbReference type="Proteomes" id="UP000013047"/>
    </source>
</evidence>
<accession>N6ZRZ1</accession>
<proteinExistence type="predicted"/>
<sequence>AAAQLARLTGDRSRDLAPALRDEVARRLAAIRAPQSWITMLREVVSLDDADRRRSFGEALPPGLRLL</sequence>
<dbReference type="Pfam" id="PF12531">
    <property type="entry name" value="DUF3731"/>
    <property type="match status" value="1"/>
</dbReference>
<feature type="non-terminal residue" evidence="1">
    <location>
        <position position="1"/>
    </location>
</feature>
<gene>
    <name evidence="1" type="ORF">C667_10510</name>
</gene>